<sequence>MAAAASESGPESAWSLPSAPNFTPSASRAVVISRNIRHPSEDDASERMLQLGRTANIIGPKLISRERYEAEALGSGAKFEVFGHKLPVQQDGDIEMLWEGIDVRRIAFKRGKTSFKKPHSNDDLSSSWVAVVSGSQDSLYNMHTEDKRPRQLEQVAAVLREMKTLARPTLRDHRNIVELFAWGFDMDDFNTRSLMTPILVQERAWGTFGEILATDKLSTASIYNLCHDALQGLVALHREGFYHGDINPKNILVFQDSDAMIAKISDFSHSGLLPLDLNDGIWYQGTRGWQAPEVDVRLPTSKADILALEAYSFGLVLWSALGIRGSTPLKNSPGSRSSLPKFAHRCMESYQLPVEISKIVVPLVPRLLQVDPNTRDRLSEDILERKVEVFGRKLVLQTHNPIDFSMDAGFKRLDQFADDMDDAHAQCPALDSVSPFLRLILEEAYVRDIASRLRSLPSLPIYNIPAFKSPDLSAYRLPTPVKLKEYAFKSLHRLEEIDQERQSGAFTSLTAEELFDTAIGFYSFDATRGLLYLLQAASAGDVRAQALYEPLSLAAKMSPPIPIPSDTLQQWAFNALATGFGLNASLAVSQQLATRIADSQFRENSGFNSYLFAPHDRLKTAESLRMDLEPIKEHLRTSRYENYVGQIPRVGSDGNSILHYAALAGDVDMVSKLVSRHCSCPWSLNATNKDGETALLFACRGGNAHIARILLENGASGNVRDGWVSPLHWLFVMPQDKMDEICDLLVTKGKARLNAVAPATPAIHFPFTIPQGSPLVWAVAAGSLSAVTTLSEAIARRASLDLSEKESCFTGAIKLAMVRHEAEFMKAMIGAASPNGISLMNVASEAFDWSVLSVPEGSEDIPVSAMPIVGDWKDEIVRAVRHRRADEETLRETLCCFHSLQNDRVTAAEDEGALGNSMKASFMYLKQVIAQGDSLATLRLLQRWGASYSKSDLGRALFINIHHNWATPNLKGFPSFMDIFRALINAGADVNVPNPLPNGLGNSLLHVVLRKYSDESSSNGIQEVRSVVILLLKIIQSSGADINKKNLVGMSIMDYALHNNRNYRLDEELVDMLHKWGSKSTFRLLPMNVEGRIGDWASRQLEWQKPEPPRVDRRQGGGNLALLWDDMQMNVSTNV</sequence>
<dbReference type="PANTHER" id="PTHR24126:SF14">
    <property type="entry name" value="ANK_REP_REGION DOMAIN-CONTAINING PROTEIN"/>
    <property type="match status" value="1"/>
</dbReference>
<dbReference type="SUPFAM" id="SSF56112">
    <property type="entry name" value="Protein kinase-like (PK-like)"/>
    <property type="match status" value="1"/>
</dbReference>
<dbReference type="PROSITE" id="PS50011">
    <property type="entry name" value="PROTEIN_KINASE_DOM"/>
    <property type="match status" value="1"/>
</dbReference>
<dbReference type="PANTHER" id="PTHR24126">
    <property type="entry name" value="ANKYRIN REPEAT, PH AND SEC7 DOMAIN CONTAINING PROTEIN SECG-RELATED"/>
    <property type="match status" value="1"/>
</dbReference>
<name>A0AAD6J5Y0_DREDA</name>
<dbReference type="SMART" id="SM00248">
    <property type="entry name" value="ANK"/>
    <property type="match status" value="5"/>
</dbReference>
<dbReference type="PROSITE" id="PS50297">
    <property type="entry name" value="ANK_REP_REGION"/>
    <property type="match status" value="2"/>
</dbReference>
<dbReference type="Pfam" id="PF00069">
    <property type="entry name" value="Pkinase"/>
    <property type="match status" value="1"/>
</dbReference>
<dbReference type="Proteomes" id="UP001221413">
    <property type="component" value="Unassembled WGS sequence"/>
</dbReference>
<dbReference type="Gene3D" id="1.25.40.20">
    <property type="entry name" value="Ankyrin repeat-containing domain"/>
    <property type="match status" value="2"/>
</dbReference>
<accession>A0AAD6J5Y0</accession>
<protein>
    <recommendedName>
        <fullName evidence="5">Protein kinase domain-containing protein</fullName>
    </recommendedName>
</protein>
<organism evidence="6 7">
    <name type="scientific">Drechslerella dactyloides</name>
    <name type="common">Nematode-trapping fungus</name>
    <name type="synonym">Arthrobotrys dactyloides</name>
    <dbReference type="NCBI Taxonomy" id="74499"/>
    <lineage>
        <taxon>Eukaryota</taxon>
        <taxon>Fungi</taxon>
        <taxon>Dikarya</taxon>
        <taxon>Ascomycota</taxon>
        <taxon>Pezizomycotina</taxon>
        <taxon>Orbiliomycetes</taxon>
        <taxon>Orbiliales</taxon>
        <taxon>Orbiliaceae</taxon>
        <taxon>Drechslerella</taxon>
    </lineage>
</organism>
<evidence type="ECO:0000259" key="5">
    <source>
        <dbReference type="PROSITE" id="PS50011"/>
    </source>
</evidence>
<dbReference type="Gene3D" id="1.10.510.10">
    <property type="entry name" value="Transferase(Phosphotransferase) domain 1"/>
    <property type="match status" value="1"/>
</dbReference>
<dbReference type="SMART" id="SM00220">
    <property type="entry name" value="S_TKc"/>
    <property type="match status" value="1"/>
</dbReference>
<dbReference type="GO" id="GO:0004672">
    <property type="term" value="F:protein kinase activity"/>
    <property type="evidence" value="ECO:0007669"/>
    <property type="project" value="InterPro"/>
</dbReference>
<evidence type="ECO:0000256" key="4">
    <source>
        <dbReference type="SAM" id="MobiDB-lite"/>
    </source>
</evidence>
<feature type="compositionally biased region" description="Low complexity" evidence="4">
    <location>
        <begin position="1"/>
        <end position="15"/>
    </location>
</feature>
<reference evidence="6" key="1">
    <citation type="submission" date="2023-01" db="EMBL/GenBank/DDBJ databases">
        <title>The chitinases involved in constricting ring structure development in the nematode-trapping fungus Drechslerella dactyloides.</title>
        <authorList>
            <person name="Wang R."/>
            <person name="Zhang L."/>
            <person name="Tang P."/>
            <person name="Li S."/>
            <person name="Liang L."/>
        </authorList>
    </citation>
    <scope>NUCLEOTIDE SEQUENCE</scope>
    <source>
        <strain evidence="6">YMF1.00031</strain>
    </source>
</reference>
<evidence type="ECO:0000256" key="3">
    <source>
        <dbReference type="PROSITE-ProRule" id="PRU00023"/>
    </source>
</evidence>
<dbReference type="AlphaFoldDB" id="A0AAD6J5Y0"/>
<dbReference type="SUPFAM" id="SSF48403">
    <property type="entry name" value="Ankyrin repeat"/>
    <property type="match status" value="1"/>
</dbReference>
<dbReference type="GO" id="GO:0005524">
    <property type="term" value="F:ATP binding"/>
    <property type="evidence" value="ECO:0007669"/>
    <property type="project" value="InterPro"/>
</dbReference>
<evidence type="ECO:0000256" key="2">
    <source>
        <dbReference type="ARBA" id="ARBA00023043"/>
    </source>
</evidence>
<dbReference type="Pfam" id="PF12796">
    <property type="entry name" value="Ank_2"/>
    <property type="match status" value="1"/>
</dbReference>
<feature type="region of interest" description="Disordered" evidence="4">
    <location>
        <begin position="1"/>
        <end position="23"/>
    </location>
</feature>
<evidence type="ECO:0000313" key="7">
    <source>
        <dbReference type="Proteomes" id="UP001221413"/>
    </source>
</evidence>
<dbReference type="InterPro" id="IPR036770">
    <property type="entry name" value="Ankyrin_rpt-contain_sf"/>
</dbReference>
<dbReference type="InterPro" id="IPR002110">
    <property type="entry name" value="Ankyrin_rpt"/>
</dbReference>
<comment type="caution">
    <text evidence="6">The sequence shown here is derived from an EMBL/GenBank/DDBJ whole genome shotgun (WGS) entry which is preliminary data.</text>
</comment>
<keyword evidence="2 3" id="KW-0040">ANK repeat</keyword>
<evidence type="ECO:0000313" key="6">
    <source>
        <dbReference type="EMBL" id="KAJ6265079.1"/>
    </source>
</evidence>
<dbReference type="InterPro" id="IPR000719">
    <property type="entry name" value="Prot_kinase_dom"/>
</dbReference>
<feature type="repeat" description="ANK" evidence="3">
    <location>
        <begin position="653"/>
        <end position="676"/>
    </location>
</feature>
<gene>
    <name evidence="6" type="ORF">Dda_1234</name>
</gene>
<keyword evidence="7" id="KW-1185">Reference proteome</keyword>
<proteinExistence type="predicted"/>
<feature type="domain" description="Protein kinase" evidence="5">
    <location>
        <begin position="67"/>
        <end position="390"/>
    </location>
</feature>
<feature type="repeat" description="ANK" evidence="3">
    <location>
        <begin position="690"/>
        <end position="722"/>
    </location>
</feature>
<dbReference type="PROSITE" id="PS50088">
    <property type="entry name" value="ANK_REPEAT"/>
    <property type="match status" value="2"/>
</dbReference>
<keyword evidence="1" id="KW-0677">Repeat</keyword>
<dbReference type="InterPro" id="IPR011009">
    <property type="entry name" value="Kinase-like_dom_sf"/>
</dbReference>
<dbReference type="EMBL" id="JAQGDS010000001">
    <property type="protein sequence ID" value="KAJ6265079.1"/>
    <property type="molecule type" value="Genomic_DNA"/>
</dbReference>
<evidence type="ECO:0000256" key="1">
    <source>
        <dbReference type="ARBA" id="ARBA00022737"/>
    </source>
</evidence>